<protein>
    <submittedName>
        <fullName evidence="2">Acyl-CoA N-acyltransferase</fullName>
    </submittedName>
</protein>
<evidence type="ECO:0000313" key="3">
    <source>
        <dbReference type="Proteomes" id="UP001408356"/>
    </source>
</evidence>
<sequence length="206" mass="23270">MADAAKLRNAFRSERLLFRAIEDSEADKEWFYTQIQSDPLGFALLDSNLLRPQTRSRSDAKLADIQQGLLGVLICLPSPTADAGDSPASSTPIGILSLDDEAGSNYRHHHRLAVLSIAIAPGYQGHGYGAEAIRWAMDWAFERANIHSLSLGCVEYNERAKHLYEKLGFVLEGKLRKCHFHERKWWDVLLFSMLEDEWEALKGKKT</sequence>
<feature type="domain" description="N-acetyltransferase" evidence="1">
    <location>
        <begin position="52"/>
        <end position="195"/>
    </location>
</feature>
<dbReference type="CDD" id="cd04301">
    <property type="entry name" value="NAT_SF"/>
    <property type="match status" value="1"/>
</dbReference>
<name>A0ABR2UDN1_9PEZI</name>
<reference evidence="2 3" key="1">
    <citation type="journal article" date="2024" name="J. Plant Pathol.">
        <title>Sequence and assembly of the genome of Seiridium unicorne, isolate CBS 538.82, causal agent of cypress canker disease.</title>
        <authorList>
            <person name="Scali E."/>
            <person name="Rocca G.D."/>
            <person name="Danti R."/>
            <person name="Garbelotto M."/>
            <person name="Barberini S."/>
            <person name="Baroncelli R."/>
            <person name="Emiliani G."/>
        </authorList>
    </citation>
    <scope>NUCLEOTIDE SEQUENCE [LARGE SCALE GENOMIC DNA]</scope>
    <source>
        <strain evidence="2 3">BM-138-508</strain>
    </source>
</reference>
<dbReference type="Pfam" id="PF00583">
    <property type="entry name" value="Acetyltransf_1"/>
    <property type="match status" value="1"/>
</dbReference>
<dbReference type="InterPro" id="IPR016181">
    <property type="entry name" value="Acyl_CoA_acyltransferase"/>
</dbReference>
<dbReference type="EMBL" id="JARVKF010000450">
    <property type="protein sequence ID" value="KAK9412714.1"/>
    <property type="molecule type" value="Genomic_DNA"/>
</dbReference>
<dbReference type="PROSITE" id="PS51186">
    <property type="entry name" value="GNAT"/>
    <property type="match status" value="1"/>
</dbReference>
<gene>
    <name evidence="2" type="ORF">SUNI508_12414</name>
</gene>
<evidence type="ECO:0000259" key="1">
    <source>
        <dbReference type="PROSITE" id="PS51186"/>
    </source>
</evidence>
<dbReference type="Gene3D" id="3.40.630.30">
    <property type="match status" value="1"/>
</dbReference>
<organism evidence="2 3">
    <name type="scientific">Seiridium unicorne</name>
    <dbReference type="NCBI Taxonomy" id="138068"/>
    <lineage>
        <taxon>Eukaryota</taxon>
        <taxon>Fungi</taxon>
        <taxon>Dikarya</taxon>
        <taxon>Ascomycota</taxon>
        <taxon>Pezizomycotina</taxon>
        <taxon>Sordariomycetes</taxon>
        <taxon>Xylariomycetidae</taxon>
        <taxon>Amphisphaeriales</taxon>
        <taxon>Sporocadaceae</taxon>
        <taxon>Seiridium</taxon>
    </lineage>
</organism>
<dbReference type="SUPFAM" id="SSF55729">
    <property type="entry name" value="Acyl-CoA N-acyltransferases (Nat)"/>
    <property type="match status" value="1"/>
</dbReference>
<evidence type="ECO:0000313" key="2">
    <source>
        <dbReference type="EMBL" id="KAK9412714.1"/>
    </source>
</evidence>
<dbReference type="PANTHER" id="PTHR43415:SF3">
    <property type="entry name" value="GNAT-FAMILY ACETYLTRANSFERASE"/>
    <property type="match status" value="1"/>
</dbReference>
<dbReference type="PANTHER" id="PTHR43415">
    <property type="entry name" value="SPERMIDINE N(1)-ACETYLTRANSFERASE"/>
    <property type="match status" value="1"/>
</dbReference>
<proteinExistence type="predicted"/>
<dbReference type="InterPro" id="IPR000182">
    <property type="entry name" value="GNAT_dom"/>
</dbReference>
<comment type="caution">
    <text evidence="2">The sequence shown here is derived from an EMBL/GenBank/DDBJ whole genome shotgun (WGS) entry which is preliminary data.</text>
</comment>
<dbReference type="Proteomes" id="UP001408356">
    <property type="component" value="Unassembled WGS sequence"/>
</dbReference>
<keyword evidence="3" id="KW-1185">Reference proteome</keyword>
<accession>A0ABR2UDN1</accession>